<comment type="caution">
    <text evidence="3">The sequence shown here is derived from an EMBL/GenBank/DDBJ whole genome shotgun (WGS) entry which is preliminary data.</text>
</comment>
<evidence type="ECO:0000313" key="3">
    <source>
        <dbReference type="EMBL" id="MBU3031515.1"/>
    </source>
</evidence>
<evidence type="ECO:0000256" key="1">
    <source>
        <dbReference type="PROSITE-ProRule" id="PRU00473"/>
    </source>
</evidence>
<organism evidence="3 4">
    <name type="scientific">Paracoccus marinaquae</name>
    <dbReference type="NCBI Taxonomy" id="2841926"/>
    <lineage>
        <taxon>Bacteria</taxon>
        <taxon>Pseudomonadati</taxon>
        <taxon>Pseudomonadota</taxon>
        <taxon>Alphaproteobacteria</taxon>
        <taxon>Rhodobacterales</taxon>
        <taxon>Paracoccaceae</taxon>
        <taxon>Paracoccus</taxon>
    </lineage>
</organism>
<dbReference type="Proteomes" id="UP001166191">
    <property type="component" value="Unassembled WGS sequence"/>
</dbReference>
<dbReference type="PANTHER" id="PTHR30329">
    <property type="entry name" value="STATOR ELEMENT OF FLAGELLAR MOTOR COMPLEX"/>
    <property type="match status" value="1"/>
</dbReference>
<evidence type="ECO:0000259" key="2">
    <source>
        <dbReference type="PROSITE" id="PS51123"/>
    </source>
</evidence>
<protein>
    <submittedName>
        <fullName evidence="3">OmpA family protein</fullName>
    </submittedName>
</protein>
<feature type="domain" description="OmpA-like" evidence="2">
    <location>
        <begin position="1"/>
        <end position="119"/>
    </location>
</feature>
<dbReference type="PANTHER" id="PTHR30329:SF21">
    <property type="entry name" value="LIPOPROTEIN YIAD-RELATED"/>
    <property type="match status" value="1"/>
</dbReference>
<name>A0ABS6ALP3_9RHOB</name>
<proteinExistence type="predicted"/>
<evidence type="ECO:0000313" key="4">
    <source>
        <dbReference type="Proteomes" id="UP001166191"/>
    </source>
</evidence>
<sequence length="119" mass="13253">MLVGQLAPELQVNLQINFGFDSAALAENEKPKMQKICQAMKQSDVQVFRIIGHTDTAGSDEYNQKLSLLRANEVKRFLVDDCGIGAARLDPVGMGERLPFNAENTRADENRRVEFQALS</sequence>
<dbReference type="InterPro" id="IPR050330">
    <property type="entry name" value="Bact_OuterMem_StrucFunc"/>
</dbReference>
<gene>
    <name evidence="3" type="ORF">KNW02_15465</name>
</gene>
<keyword evidence="1" id="KW-0472">Membrane</keyword>
<dbReference type="InterPro" id="IPR006665">
    <property type="entry name" value="OmpA-like"/>
</dbReference>
<accession>A0ABS6ALP3</accession>
<dbReference type="PROSITE" id="PS51123">
    <property type="entry name" value="OMPA_2"/>
    <property type="match status" value="1"/>
</dbReference>
<dbReference type="CDD" id="cd07185">
    <property type="entry name" value="OmpA_C-like"/>
    <property type="match status" value="1"/>
</dbReference>
<dbReference type="EMBL" id="JAHKNG010000033">
    <property type="protein sequence ID" value="MBU3031515.1"/>
    <property type="molecule type" value="Genomic_DNA"/>
</dbReference>
<keyword evidence="4" id="KW-1185">Reference proteome</keyword>
<reference evidence="3" key="1">
    <citation type="submission" date="2021-06" db="EMBL/GenBank/DDBJ databases">
        <title>Paracoccus bacterium XHP0099 sp. nov., isolated from the surface waters of the Yellow Sea.</title>
        <authorList>
            <person name="Xue H."/>
            <person name="Zhang D."/>
        </authorList>
    </citation>
    <scope>NUCLEOTIDE SEQUENCE</scope>
    <source>
        <strain evidence="3">XHP0099</strain>
    </source>
</reference>
<dbReference type="Pfam" id="PF00691">
    <property type="entry name" value="OmpA"/>
    <property type="match status" value="1"/>
</dbReference>